<keyword evidence="6" id="KW-0998">Cell outer membrane</keyword>
<comment type="similarity">
    <text evidence="2">Belongs to the bacteroidetes fimbrillin superfamily. FimB/Mfa2 family.</text>
</comment>
<evidence type="ECO:0000313" key="10">
    <source>
        <dbReference type="Proteomes" id="UP000616346"/>
    </source>
</evidence>
<evidence type="ECO:0000256" key="1">
    <source>
        <dbReference type="ARBA" id="ARBA00004442"/>
    </source>
</evidence>
<keyword evidence="10" id="KW-1185">Reference proteome</keyword>
<keyword evidence="3 8" id="KW-0732">Signal</keyword>
<comment type="caution">
    <text evidence="9">The sequence shown here is derived from an EMBL/GenBank/DDBJ whole genome shotgun (WGS) entry which is preliminary data.</text>
</comment>
<evidence type="ECO:0000256" key="4">
    <source>
        <dbReference type="ARBA" id="ARBA00023136"/>
    </source>
</evidence>
<keyword evidence="7" id="KW-0449">Lipoprotein</keyword>
<dbReference type="PROSITE" id="PS51257">
    <property type="entry name" value="PROKAR_LIPOPROTEIN"/>
    <property type="match status" value="1"/>
</dbReference>
<protein>
    <submittedName>
        <fullName evidence="9">FimB/Mfa2 family fimbrial subunit</fullName>
    </submittedName>
</protein>
<evidence type="ECO:0000256" key="7">
    <source>
        <dbReference type="ARBA" id="ARBA00023288"/>
    </source>
</evidence>
<dbReference type="Gene3D" id="2.60.40.2100">
    <property type="match status" value="1"/>
</dbReference>
<feature type="signal peptide" evidence="8">
    <location>
        <begin position="1"/>
        <end position="18"/>
    </location>
</feature>
<proteinExistence type="inferred from homology"/>
<dbReference type="EMBL" id="JACSPQ010000002">
    <property type="protein sequence ID" value="MBD8001741.1"/>
    <property type="molecule type" value="Genomic_DNA"/>
</dbReference>
<dbReference type="Proteomes" id="UP000616346">
    <property type="component" value="Unassembled WGS sequence"/>
</dbReference>
<keyword evidence="5" id="KW-0564">Palmitate</keyword>
<evidence type="ECO:0000256" key="6">
    <source>
        <dbReference type="ARBA" id="ARBA00023237"/>
    </source>
</evidence>
<feature type="chain" id="PRO_5045321720" evidence="8">
    <location>
        <begin position="19"/>
        <end position="322"/>
    </location>
</feature>
<evidence type="ECO:0000313" key="9">
    <source>
        <dbReference type="EMBL" id="MBD8001741.1"/>
    </source>
</evidence>
<dbReference type="RefSeq" id="WP_191709892.1">
    <property type="nucleotide sequence ID" value="NZ_JACSPQ010000002.1"/>
</dbReference>
<accession>A0ABR8VAF0</accession>
<gene>
    <name evidence="9" type="ORF">H9626_05840</name>
</gene>
<evidence type="ECO:0000256" key="5">
    <source>
        <dbReference type="ARBA" id="ARBA00023139"/>
    </source>
</evidence>
<name>A0ABR8VAF0_9BACT</name>
<evidence type="ECO:0000256" key="3">
    <source>
        <dbReference type="ARBA" id="ARBA00022729"/>
    </source>
</evidence>
<dbReference type="InterPro" id="IPR014941">
    <property type="entry name" value="FimB/Mfa2/Mfa3"/>
</dbReference>
<reference evidence="9 10" key="1">
    <citation type="submission" date="2020-08" db="EMBL/GenBank/DDBJ databases">
        <title>A Genomic Blueprint of the Chicken Gut Microbiome.</title>
        <authorList>
            <person name="Gilroy R."/>
            <person name="Ravi A."/>
            <person name="Getino M."/>
            <person name="Pursley I."/>
            <person name="Horton D.L."/>
            <person name="Alikhan N.-F."/>
            <person name="Baker D."/>
            <person name="Gharbi K."/>
            <person name="Hall N."/>
            <person name="Watson M."/>
            <person name="Adriaenssens E.M."/>
            <person name="Foster-Nyarko E."/>
            <person name="Jarju S."/>
            <person name="Secka A."/>
            <person name="Antonio M."/>
            <person name="Oren A."/>
            <person name="Chaudhuri R."/>
            <person name="La Ragione R.M."/>
            <person name="Hildebrand F."/>
            <person name="Pallen M.J."/>
        </authorList>
    </citation>
    <scope>NUCLEOTIDE SEQUENCE [LARGE SCALE GENOMIC DNA]</scope>
    <source>
        <strain evidence="9 10">Sa1YUN3</strain>
    </source>
</reference>
<keyword evidence="4" id="KW-0472">Membrane</keyword>
<evidence type="ECO:0000256" key="8">
    <source>
        <dbReference type="SAM" id="SignalP"/>
    </source>
</evidence>
<organism evidence="9 10">
    <name type="scientific">Phocaeicola faecium</name>
    <dbReference type="NCBI Taxonomy" id="2762213"/>
    <lineage>
        <taxon>Bacteria</taxon>
        <taxon>Pseudomonadati</taxon>
        <taxon>Bacteroidota</taxon>
        <taxon>Bacteroidia</taxon>
        <taxon>Bacteroidales</taxon>
        <taxon>Bacteroidaceae</taxon>
        <taxon>Phocaeicola</taxon>
    </lineage>
</organism>
<dbReference type="Pfam" id="PF08842">
    <property type="entry name" value="Mfa2"/>
    <property type="match status" value="1"/>
</dbReference>
<evidence type="ECO:0000256" key="2">
    <source>
        <dbReference type="ARBA" id="ARBA00007248"/>
    </source>
</evidence>
<sequence length="322" mass="36254">MLRYIRIMFTAAIALVLATGCIKEDFDDCDNVTIYFQYLADGDKDVLYQYMDKVDLYVFDEGGHILGVGTYNQDELATFSAKPSFKLRPGQRYKVVAVGNAYDATQVVNVTATSFDDIFLQSPNWGDETEDVVTNHDHNYLGQHEFTMPSQEGVMYRDTVTLYSAHVNVDVRIYGLPAPTRQQDASIPYQLSIENSNAQCSFNNEINTDASQKGTIYPELVYDAENQCYRTQDLALFRMDDHGDVTADCCEHTLVLRDLTAGEDAAPLISGNLYNYITRNDAIEESVTLQEATLPIEIQFHGLNAEIVVPDWVIVDGKPEWN</sequence>
<comment type="subcellular location">
    <subcellularLocation>
        <location evidence="1">Cell outer membrane</location>
    </subcellularLocation>
</comment>